<protein>
    <recommendedName>
        <fullName evidence="4">C2 domain-containing protein</fullName>
    </recommendedName>
</protein>
<keyword evidence="3" id="KW-1185">Reference proteome</keyword>
<feature type="region of interest" description="Disordered" evidence="1">
    <location>
        <begin position="1"/>
        <end position="32"/>
    </location>
</feature>
<proteinExistence type="predicted"/>
<dbReference type="Proteomes" id="UP001497516">
    <property type="component" value="Chromosome 8"/>
</dbReference>
<gene>
    <name evidence="2" type="ORF">LTRI10_LOCUS45531</name>
</gene>
<evidence type="ECO:0000256" key="1">
    <source>
        <dbReference type="SAM" id="MobiDB-lite"/>
    </source>
</evidence>
<organism evidence="2 3">
    <name type="scientific">Linum trigynum</name>
    <dbReference type="NCBI Taxonomy" id="586398"/>
    <lineage>
        <taxon>Eukaryota</taxon>
        <taxon>Viridiplantae</taxon>
        <taxon>Streptophyta</taxon>
        <taxon>Embryophyta</taxon>
        <taxon>Tracheophyta</taxon>
        <taxon>Spermatophyta</taxon>
        <taxon>Magnoliopsida</taxon>
        <taxon>eudicotyledons</taxon>
        <taxon>Gunneridae</taxon>
        <taxon>Pentapetalae</taxon>
        <taxon>rosids</taxon>
        <taxon>fabids</taxon>
        <taxon>Malpighiales</taxon>
        <taxon>Linaceae</taxon>
        <taxon>Linum</taxon>
    </lineage>
</organism>
<name>A0AAV2G7N2_9ROSI</name>
<accession>A0AAV2G7N2</accession>
<evidence type="ECO:0008006" key="4">
    <source>
        <dbReference type="Google" id="ProtNLM"/>
    </source>
</evidence>
<reference evidence="2 3" key="1">
    <citation type="submission" date="2024-04" db="EMBL/GenBank/DDBJ databases">
        <authorList>
            <person name="Fracassetti M."/>
        </authorList>
    </citation>
    <scope>NUCLEOTIDE SEQUENCE [LARGE SCALE GENOMIC DNA]</scope>
</reference>
<dbReference type="AlphaFoldDB" id="A0AAV2G7N2"/>
<evidence type="ECO:0000313" key="2">
    <source>
        <dbReference type="EMBL" id="CAL1405760.1"/>
    </source>
</evidence>
<dbReference type="EMBL" id="OZ034821">
    <property type="protein sequence ID" value="CAL1405760.1"/>
    <property type="molecule type" value="Genomic_DNA"/>
</dbReference>
<sequence>MVSRTHSDDQNGGRRNPDSRIHDPLSRGFRLEGRPVEKNEFAVVKTDPFFNSGSTRADSDSGSYPQWKEKVVVEMPMPPANSVTLEVRSETEWSERHFKFL</sequence>
<evidence type="ECO:0000313" key="3">
    <source>
        <dbReference type="Proteomes" id="UP001497516"/>
    </source>
</evidence>